<reference evidence="7 8" key="1">
    <citation type="journal article" date="2009" name="Nature">
        <title>Evolution of pathogenicity and sexual reproduction in eight Candida genomes.</title>
        <authorList>
            <person name="Butler G."/>
            <person name="Rasmussen M.D."/>
            <person name="Lin M.F."/>
            <person name="Santos M.A."/>
            <person name="Sakthikumar S."/>
            <person name="Munro C.A."/>
            <person name="Rheinbay E."/>
            <person name="Grabherr M."/>
            <person name="Forche A."/>
            <person name="Reedy J.L."/>
            <person name="Agrafioti I."/>
            <person name="Arnaud M.B."/>
            <person name="Bates S."/>
            <person name="Brown A.J."/>
            <person name="Brunke S."/>
            <person name="Costanzo M.C."/>
            <person name="Fitzpatrick D.A."/>
            <person name="de Groot P.W."/>
            <person name="Harris D."/>
            <person name="Hoyer L.L."/>
            <person name="Hube B."/>
            <person name="Klis F.M."/>
            <person name="Kodira C."/>
            <person name="Lennard N."/>
            <person name="Logue M.E."/>
            <person name="Martin R."/>
            <person name="Neiman A.M."/>
            <person name="Nikolaou E."/>
            <person name="Quail M.A."/>
            <person name="Quinn J."/>
            <person name="Santos M.C."/>
            <person name="Schmitzberger F.F."/>
            <person name="Sherlock G."/>
            <person name="Shah P."/>
            <person name="Silverstein K.A."/>
            <person name="Skrzypek M.S."/>
            <person name="Soll D."/>
            <person name="Staggs R."/>
            <person name="Stansfield I."/>
            <person name="Stumpf M.P."/>
            <person name="Sudbery P.E."/>
            <person name="Srikantha T."/>
            <person name="Zeng Q."/>
            <person name="Berman J."/>
            <person name="Berriman M."/>
            <person name="Heitman J."/>
            <person name="Gow N.A."/>
            <person name="Lorenz M.C."/>
            <person name="Birren B.W."/>
            <person name="Kellis M."/>
            <person name="Cuomo C.A."/>
        </authorList>
    </citation>
    <scope>NUCLEOTIDE SEQUENCE [LARGE SCALE GENOMIC DNA]</scope>
    <source>
        <strain evidence="8">ATCC 6260 / CBS 566 / DSM 6381 / JCM 1539 / NBRC 10279 / NRRL Y-324</strain>
    </source>
</reference>
<feature type="transmembrane region" description="Helical" evidence="6">
    <location>
        <begin position="458"/>
        <end position="476"/>
    </location>
</feature>
<dbReference type="Pfam" id="PF07690">
    <property type="entry name" value="MFS_1"/>
    <property type="match status" value="1"/>
</dbReference>
<dbReference type="HOGENOM" id="CLU_001265_0_5_1"/>
<evidence type="ECO:0000256" key="2">
    <source>
        <dbReference type="ARBA" id="ARBA00022448"/>
    </source>
</evidence>
<feature type="transmembrane region" description="Helical" evidence="6">
    <location>
        <begin position="131"/>
        <end position="153"/>
    </location>
</feature>
<evidence type="ECO:0000256" key="1">
    <source>
        <dbReference type="ARBA" id="ARBA00004141"/>
    </source>
</evidence>
<dbReference type="PANTHER" id="PTHR43791:SF1">
    <property type="entry name" value="ALLANTOATE PERMEASE"/>
    <property type="match status" value="1"/>
</dbReference>
<feature type="transmembrane region" description="Helical" evidence="6">
    <location>
        <begin position="393"/>
        <end position="415"/>
    </location>
</feature>
<keyword evidence="8" id="KW-1185">Reference proteome</keyword>
<dbReference type="PANTHER" id="PTHR43791">
    <property type="entry name" value="PERMEASE-RELATED"/>
    <property type="match status" value="1"/>
</dbReference>
<sequence length="516" mass="58528">MEKETKEIPMMASVTSQVSSVVDEPHKHQQVDGADKALELIDGETLDFSPEEEKKVLRKIDMFVLPWLFSMYFFQFLDKQTLTYTAIMGLKEDCNLKGSEYSWVGSIYYGTFLISAYPHSRMMQIFSESKYVSFFGMLWGATLMCMAACHSFGGLMTVRALMGVLESPTVTGLVLITGKWYRKYEQSTRSGMWFTSVGFASMLGSILAFSAYRGHQETNVTYASWRILSLGIGSSTVVWGGCMFLFMAESPIKAKYFSDRERRIAIERLRDNQHGVGSHEFKWDQFRECLLDVRTWIYFLFMVTSQIPVGGIQVFASQMLVSYGFGTDITLLVQTLPSGFLQIICAFGFGWIGDKYRNRTLAFFLCMLMSIFGMGLMVGLQNVGSLYRKEVQLVAYIILMGSSATPFALISAISASNVVGHTKKTTTNGIIFTGLAVAYFIGPQVFDDGPKYLRAKVVALILWVITVILLGSYFVLNKWENKRRDKKQLESPMEKPDNIEFMDLTDKQNPFFRYVY</sequence>
<evidence type="ECO:0008006" key="9">
    <source>
        <dbReference type="Google" id="ProtNLM"/>
    </source>
</evidence>
<accession>A5DPG5</accession>
<dbReference type="InterPro" id="IPR011701">
    <property type="entry name" value="MFS"/>
</dbReference>
<feature type="transmembrane region" description="Helical" evidence="6">
    <location>
        <begin position="193"/>
        <end position="212"/>
    </location>
</feature>
<dbReference type="Gene3D" id="1.20.1250.20">
    <property type="entry name" value="MFS general substrate transporter like domains"/>
    <property type="match status" value="2"/>
</dbReference>
<dbReference type="KEGG" id="pgu:PGUG_05166"/>
<evidence type="ECO:0000256" key="6">
    <source>
        <dbReference type="SAM" id="Phobius"/>
    </source>
</evidence>
<keyword evidence="3 6" id="KW-0812">Transmembrane</keyword>
<gene>
    <name evidence="7" type="ORF">PGUG_05166</name>
</gene>
<feature type="transmembrane region" description="Helical" evidence="6">
    <location>
        <begin position="427"/>
        <end position="446"/>
    </location>
</feature>
<dbReference type="Proteomes" id="UP000001997">
    <property type="component" value="Unassembled WGS sequence"/>
</dbReference>
<dbReference type="EMBL" id="CH408160">
    <property type="protein sequence ID" value="EDK41068.2"/>
    <property type="molecule type" value="Genomic_DNA"/>
</dbReference>
<dbReference type="SUPFAM" id="SSF103473">
    <property type="entry name" value="MFS general substrate transporter"/>
    <property type="match status" value="1"/>
</dbReference>
<evidence type="ECO:0000256" key="5">
    <source>
        <dbReference type="ARBA" id="ARBA00023136"/>
    </source>
</evidence>
<dbReference type="OMA" id="LAFEYPH"/>
<dbReference type="InterPro" id="IPR036259">
    <property type="entry name" value="MFS_trans_sf"/>
</dbReference>
<comment type="subcellular location">
    <subcellularLocation>
        <location evidence="1">Membrane</location>
        <topology evidence="1">Multi-pass membrane protein</topology>
    </subcellularLocation>
</comment>
<evidence type="ECO:0000256" key="3">
    <source>
        <dbReference type="ARBA" id="ARBA00022692"/>
    </source>
</evidence>
<dbReference type="RefSeq" id="XP_001483211.2">
    <property type="nucleotide sequence ID" value="XM_001483161.1"/>
</dbReference>
<dbReference type="InParanoid" id="A5DPG5"/>
<dbReference type="VEuPathDB" id="FungiDB:PGUG_05166"/>
<evidence type="ECO:0000313" key="7">
    <source>
        <dbReference type="EMBL" id="EDK41068.2"/>
    </source>
</evidence>
<dbReference type="GO" id="GO:0022857">
    <property type="term" value="F:transmembrane transporter activity"/>
    <property type="evidence" value="ECO:0007669"/>
    <property type="project" value="InterPro"/>
</dbReference>
<proteinExistence type="predicted"/>
<dbReference type="AlphaFoldDB" id="A5DPG5"/>
<feature type="transmembrane region" description="Helical" evidence="6">
    <location>
        <begin position="296"/>
        <end position="316"/>
    </location>
</feature>
<evidence type="ECO:0000256" key="4">
    <source>
        <dbReference type="ARBA" id="ARBA00022989"/>
    </source>
</evidence>
<dbReference type="OrthoDB" id="4454541at2759"/>
<feature type="transmembrane region" description="Helical" evidence="6">
    <location>
        <begin position="159"/>
        <end position="181"/>
    </location>
</feature>
<organism evidence="7 8">
    <name type="scientific">Meyerozyma guilliermondii (strain ATCC 6260 / CBS 566 / DSM 6381 / JCM 1539 / NBRC 10279 / NRRL Y-324)</name>
    <name type="common">Yeast</name>
    <name type="synonym">Candida guilliermondii</name>
    <dbReference type="NCBI Taxonomy" id="294746"/>
    <lineage>
        <taxon>Eukaryota</taxon>
        <taxon>Fungi</taxon>
        <taxon>Dikarya</taxon>
        <taxon>Ascomycota</taxon>
        <taxon>Saccharomycotina</taxon>
        <taxon>Pichiomycetes</taxon>
        <taxon>Debaryomycetaceae</taxon>
        <taxon>Meyerozyma</taxon>
    </lineage>
</organism>
<feature type="transmembrane region" description="Helical" evidence="6">
    <location>
        <begin position="336"/>
        <end position="353"/>
    </location>
</feature>
<dbReference type="GO" id="GO:0016020">
    <property type="term" value="C:membrane"/>
    <property type="evidence" value="ECO:0007669"/>
    <property type="project" value="UniProtKB-SubCell"/>
</dbReference>
<keyword evidence="2" id="KW-0813">Transport</keyword>
<keyword evidence="5 6" id="KW-0472">Membrane</keyword>
<feature type="transmembrane region" description="Helical" evidence="6">
    <location>
        <begin position="224"/>
        <end position="248"/>
    </location>
</feature>
<dbReference type="GeneID" id="5125018"/>
<dbReference type="eggNOG" id="KOG2533">
    <property type="taxonomic scope" value="Eukaryota"/>
</dbReference>
<protein>
    <recommendedName>
        <fullName evidence="9">Major facilitator superfamily (MFS) profile domain-containing protein</fullName>
    </recommendedName>
</protein>
<keyword evidence="4 6" id="KW-1133">Transmembrane helix</keyword>
<evidence type="ECO:0000313" key="8">
    <source>
        <dbReference type="Proteomes" id="UP000001997"/>
    </source>
</evidence>
<name>A5DPG5_PICGU</name>
<feature type="transmembrane region" description="Helical" evidence="6">
    <location>
        <begin position="360"/>
        <end position="381"/>
    </location>
</feature>